<dbReference type="SMR" id="A0A5K1UDA5"/>
<dbReference type="InterPro" id="IPR023779">
    <property type="entry name" value="Chromodomain_CS"/>
</dbReference>
<keyword evidence="2" id="KW-0539">Nucleus</keyword>
<dbReference type="Proteomes" id="UP000078387">
    <property type="component" value="Unassembled WGS sequence"/>
</dbReference>
<proteinExistence type="predicted"/>
<dbReference type="EMBL" id="BDEQ01000001">
    <property type="protein sequence ID" value="GAT96043.1"/>
    <property type="molecule type" value="Genomic_DNA"/>
</dbReference>
<dbReference type="GO" id="GO:0005634">
    <property type="term" value="C:nucleus"/>
    <property type="evidence" value="ECO:0007669"/>
    <property type="project" value="UniProtKB-SubCell"/>
</dbReference>
<dbReference type="InterPro" id="IPR000953">
    <property type="entry name" value="Chromo/chromo_shadow_dom"/>
</dbReference>
<dbReference type="InterPro" id="IPR016197">
    <property type="entry name" value="Chromo-like_dom_sf"/>
</dbReference>
<dbReference type="PANTHER" id="PTHR22812">
    <property type="entry name" value="CHROMOBOX PROTEIN"/>
    <property type="match status" value="1"/>
</dbReference>
<evidence type="ECO:0000313" key="5">
    <source>
        <dbReference type="Proteomes" id="UP000078387"/>
    </source>
</evidence>
<dbReference type="InterPro" id="IPR023780">
    <property type="entry name" value="Chromo_domain"/>
</dbReference>
<reference evidence="4 5" key="1">
    <citation type="submission" date="2016-05" db="EMBL/GenBank/DDBJ databases">
        <title>First whole genome sequencing of Entamoeba histolytica HM1:IMSS-clone-6.</title>
        <authorList>
            <person name="Mukherjee Avik.K."/>
            <person name="Izumyama S."/>
            <person name="Nakada-Tsukui K."/>
            <person name="Nozaki T."/>
        </authorList>
    </citation>
    <scope>NUCLEOTIDE SEQUENCE [LARGE SCALE GENOMIC DNA]</scope>
    <source>
        <strain evidence="4 5">HM1:IMSS clone 6</strain>
    </source>
</reference>
<protein>
    <recommendedName>
        <fullName evidence="3">Chromo domain-containing protein</fullName>
    </recommendedName>
</protein>
<dbReference type="VEuPathDB" id="AmoebaDB:EHI8A_092000"/>
<dbReference type="VEuPathDB" id="AmoebaDB:EHI_200710"/>
<dbReference type="SMART" id="SM00298">
    <property type="entry name" value="CHROMO"/>
    <property type="match status" value="1"/>
</dbReference>
<dbReference type="CDD" id="cd18638">
    <property type="entry name" value="CD_EhHp1_like"/>
    <property type="match status" value="1"/>
</dbReference>
<evidence type="ECO:0000256" key="1">
    <source>
        <dbReference type="ARBA" id="ARBA00004123"/>
    </source>
</evidence>
<dbReference type="VEuPathDB" id="AmoebaDB:EHI7A_089260"/>
<gene>
    <name evidence="4" type="ORF">CL6EHI_200710</name>
</gene>
<dbReference type="VEuPathDB" id="AmoebaDB:KM1_159690"/>
<name>A0A5K1UDA5_ENTHI</name>
<dbReference type="OMA" id="MICETEQ"/>
<dbReference type="PROSITE" id="PS00598">
    <property type="entry name" value="CHROMO_1"/>
    <property type="match status" value="1"/>
</dbReference>
<dbReference type="Gene3D" id="2.40.50.40">
    <property type="match status" value="1"/>
</dbReference>
<dbReference type="VEuPathDB" id="AmoebaDB:EHI5A_128650"/>
<dbReference type="AlphaFoldDB" id="A0A5K1UDA5"/>
<sequence>MKLNLKVLNGNGDAIEIEMNEKRTVRFLKDYLDSNQLFEDQFITFQWELFDTDLNPINYFQKEIKTFGNEFSNEAAQYLDDLYKKILFSVIPIEKVQTHQSLIICGVEFFMINKNKIVNSNFKDESFQLSHDSTLCIVNSCRRGIGFNLKIKVDNQEYGIEPYTVQLVSVSPSSLITLQFQPLIEWSINNDQHYYPIEAPPQEPNLTIKICSILSQETEMTHIQNQYGAEPSLILSKAVKLFKAVIRNNKVEINTFSLPLQTTYSLIQLKLLYFEGSTEHDKLYWSMIGDSQLNELVSVEDLNELIVLGKINSSSTIICSSPEDKEKYLYVSRMLLYHRNIPLNECFVSTTLQLDNEFREESGITYPFLKKNPIKELSIPPTPRTKTTKNNDFDSIASSLSFCEKIDQDIESHKKEHIRKPNTRNHHLNAFDNFMDRFSENQPTSPIVMEEVPQTFEVERIVRKKIVHGNTSYLVKWKNYSSKDNTWETEDDIRTKYGDLVDDFEKNQKKPKKIGVEYKEHGVVHDIWNEKGQLHVLYQPDGRPRNVYPIDLLKTRNPEALIEYFESKLYGFDGQNKKEE</sequence>
<dbReference type="SUPFAM" id="SSF54160">
    <property type="entry name" value="Chromo domain-like"/>
    <property type="match status" value="1"/>
</dbReference>
<organism evidence="4 5">
    <name type="scientific">Entamoeba histolytica</name>
    <dbReference type="NCBI Taxonomy" id="5759"/>
    <lineage>
        <taxon>Eukaryota</taxon>
        <taxon>Amoebozoa</taxon>
        <taxon>Evosea</taxon>
        <taxon>Archamoebae</taxon>
        <taxon>Mastigamoebida</taxon>
        <taxon>Entamoebidae</taxon>
        <taxon>Entamoeba</taxon>
    </lineage>
</organism>
<comment type="caution">
    <text evidence="4">The sequence shown here is derived from an EMBL/GenBank/DDBJ whole genome shotgun (WGS) entry which is preliminary data.</text>
</comment>
<evidence type="ECO:0000259" key="3">
    <source>
        <dbReference type="PROSITE" id="PS50013"/>
    </source>
</evidence>
<comment type="subcellular location">
    <subcellularLocation>
        <location evidence="1">Nucleus</location>
    </subcellularLocation>
</comment>
<dbReference type="PROSITE" id="PS50013">
    <property type="entry name" value="CHROMO_2"/>
    <property type="match status" value="1"/>
</dbReference>
<dbReference type="InterPro" id="IPR051219">
    <property type="entry name" value="Heterochromatin_chromo-domain"/>
</dbReference>
<dbReference type="Pfam" id="PF00385">
    <property type="entry name" value="Chromo"/>
    <property type="match status" value="1"/>
</dbReference>
<evidence type="ECO:0000256" key="2">
    <source>
        <dbReference type="ARBA" id="ARBA00023242"/>
    </source>
</evidence>
<evidence type="ECO:0000313" key="4">
    <source>
        <dbReference type="EMBL" id="GAT96043.1"/>
    </source>
</evidence>
<accession>A0A5K1UDA5</accession>
<feature type="domain" description="Chromo" evidence="3">
    <location>
        <begin position="456"/>
        <end position="508"/>
    </location>
</feature>